<keyword evidence="5" id="KW-0547">Nucleotide-binding</keyword>
<evidence type="ECO:0000256" key="2">
    <source>
        <dbReference type="ARBA" id="ARBA00006683"/>
    </source>
</evidence>
<dbReference type="SUPFAM" id="SSF52540">
    <property type="entry name" value="P-loop containing nucleoside triphosphate hydrolases"/>
    <property type="match status" value="1"/>
</dbReference>
<evidence type="ECO:0000256" key="8">
    <source>
        <dbReference type="ARBA" id="ARBA00023136"/>
    </source>
</evidence>
<evidence type="ECO:0000256" key="10">
    <source>
        <dbReference type="SAM" id="Phobius"/>
    </source>
</evidence>
<keyword evidence="8 10" id="KW-0472">Membrane</keyword>
<dbReference type="Proteomes" id="UP001550603">
    <property type="component" value="Unassembled WGS sequence"/>
</dbReference>
<keyword evidence="6" id="KW-0067">ATP-binding</keyword>
<keyword evidence="3" id="KW-1003">Cell membrane</keyword>
<evidence type="ECO:0000256" key="9">
    <source>
        <dbReference type="SAM" id="MobiDB-lite"/>
    </source>
</evidence>
<accession>A0ABV2XYB7</accession>
<protein>
    <submittedName>
        <fullName evidence="12">Polysaccharide biosynthesis tyrosine autokinase</fullName>
        <ecNumber evidence="12">2.7.10.2</ecNumber>
    </submittedName>
</protein>
<feature type="domain" description="Polysaccharide chain length determinant N-terminal" evidence="11">
    <location>
        <begin position="1"/>
        <end position="88"/>
    </location>
</feature>
<organism evidence="12 13">
    <name type="scientific">Streptomyces olindensis</name>
    <dbReference type="NCBI Taxonomy" id="358823"/>
    <lineage>
        <taxon>Bacteria</taxon>
        <taxon>Bacillati</taxon>
        <taxon>Actinomycetota</taxon>
        <taxon>Actinomycetes</taxon>
        <taxon>Kitasatosporales</taxon>
        <taxon>Streptomycetaceae</taxon>
        <taxon>Streptomyces</taxon>
    </lineage>
</organism>
<keyword evidence="13" id="KW-1185">Reference proteome</keyword>
<feature type="compositionally biased region" description="Basic and acidic residues" evidence="9">
    <location>
        <begin position="440"/>
        <end position="457"/>
    </location>
</feature>
<dbReference type="RefSeq" id="WP_359790375.1">
    <property type="nucleotide sequence ID" value="NZ_JBEYBN010000031.1"/>
</dbReference>
<evidence type="ECO:0000256" key="6">
    <source>
        <dbReference type="ARBA" id="ARBA00022840"/>
    </source>
</evidence>
<feature type="region of interest" description="Disordered" evidence="9">
    <location>
        <begin position="218"/>
        <end position="238"/>
    </location>
</feature>
<dbReference type="InterPro" id="IPR005702">
    <property type="entry name" value="Wzc-like_C"/>
</dbReference>
<dbReference type="InterPro" id="IPR003856">
    <property type="entry name" value="LPS_length_determ_N"/>
</dbReference>
<evidence type="ECO:0000256" key="1">
    <source>
        <dbReference type="ARBA" id="ARBA00004651"/>
    </source>
</evidence>
<feature type="region of interest" description="Disordered" evidence="9">
    <location>
        <begin position="432"/>
        <end position="480"/>
    </location>
</feature>
<dbReference type="PANTHER" id="PTHR32309:SF31">
    <property type="entry name" value="CAPSULAR EXOPOLYSACCHARIDE FAMILY"/>
    <property type="match status" value="1"/>
</dbReference>
<gene>
    <name evidence="12" type="ORF">ABZ568_21900</name>
</gene>
<sequence length="480" mass="50273">MDLREFIDVLRRRWRIVMVCGLLGLAAAVAVTVMTPPTYTAKAQLFVATNDKDSADAYAGGLFTQQRVKSYTRIANSPTVLEAVIAELDLKTTTGQLAKKISAQAPLDTTLVDIRVQERSAARAQAIADETAVQFTKYIDSIEKAASDAPPVIKASVVGEPGPPSAPTSPRPALNLAIGLLCGLVVGITGAVLRQSLDTTVRSAGDVRRRLGLPEVGALPKPVRRGAHTGPVAGGTPRDEALSQLRARLPSSSDGRVPSSLLIASALPREGRTATALDLAVNVARTGRRVVLVEADLRRPQLARTLGLAGTAGLADVLTGEAPLDGALQSWGDGLLRVLAAGTPAPDPSALLSSPRMTQLLRTLESDADLVVLDSPPLLPYADAAILAPATEAVLLVLRAGKIRYGLAHRALESLTSVHARVMGAVLTGVPAERFPGRRPGSEARERSHAPVSDRRPAPVPNGEPGRVSAGVRSPAGHRR</sequence>
<evidence type="ECO:0000256" key="7">
    <source>
        <dbReference type="ARBA" id="ARBA00022989"/>
    </source>
</evidence>
<comment type="subcellular location">
    <subcellularLocation>
        <location evidence="1">Cell membrane</location>
        <topology evidence="1">Multi-pass membrane protein</topology>
    </subcellularLocation>
</comment>
<name>A0ABV2XYB7_9ACTN</name>
<comment type="caution">
    <text evidence="12">The sequence shown here is derived from an EMBL/GenBank/DDBJ whole genome shotgun (WGS) entry which is preliminary data.</text>
</comment>
<comment type="similarity">
    <text evidence="2">Belongs to the CpsC/CapA family.</text>
</comment>
<evidence type="ECO:0000256" key="3">
    <source>
        <dbReference type="ARBA" id="ARBA00022475"/>
    </source>
</evidence>
<dbReference type="CDD" id="cd05387">
    <property type="entry name" value="BY-kinase"/>
    <property type="match status" value="1"/>
</dbReference>
<dbReference type="GO" id="GO:0004715">
    <property type="term" value="F:non-membrane spanning protein tyrosine kinase activity"/>
    <property type="evidence" value="ECO:0007669"/>
    <property type="project" value="UniProtKB-EC"/>
</dbReference>
<dbReference type="EMBL" id="JBEYBN010000031">
    <property type="protein sequence ID" value="MEU2269012.1"/>
    <property type="molecule type" value="Genomic_DNA"/>
</dbReference>
<dbReference type="Pfam" id="PF02706">
    <property type="entry name" value="Wzz"/>
    <property type="match status" value="1"/>
</dbReference>
<dbReference type="PANTHER" id="PTHR32309">
    <property type="entry name" value="TYROSINE-PROTEIN KINASE"/>
    <property type="match status" value="1"/>
</dbReference>
<evidence type="ECO:0000313" key="13">
    <source>
        <dbReference type="Proteomes" id="UP001550603"/>
    </source>
</evidence>
<reference evidence="12 13" key="1">
    <citation type="submission" date="2024-06" db="EMBL/GenBank/DDBJ databases">
        <title>The Natural Products Discovery Center: Release of the First 8490 Sequenced Strains for Exploring Actinobacteria Biosynthetic Diversity.</title>
        <authorList>
            <person name="Kalkreuter E."/>
            <person name="Kautsar S.A."/>
            <person name="Yang D."/>
            <person name="Bader C.D."/>
            <person name="Teijaro C.N."/>
            <person name="Fluegel L."/>
            <person name="Davis C.M."/>
            <person name="Simpson J.R."/>
            <person name="Lauterbach L."/>
            <person name="Steele A.D."/>
            <person name="Gui C."/>
            <person name="Meng S."/>
            <person name="Li G."/>
            <person name="Viehrig K."/>
            <person name="Ye F."/>
            <person name="Su P."/>
            <person name="Kiefer A.F."/>
            <person name="Nichols A."/>
            <person name="Cepeda A.J."/>
            <person name="Yan W."/>
            <person name="Fan B."/>
            <person name="Jiang Y."/>
            <person name="Adhikari A."/>
            <person name="Zheng C.-J."/>
            <person name="Schuster L."/>
            <person name="Cowan T.M."/>
            <person name="Smanski M.J."/>
            <person name="Chevrette M.G."/>
            <person name="De Carvalho L.P.S."/>
            <person name="Shen B."/>
        </authorList>
    </citation>
    <scope>NUCLEOTIDE SEQUENCE [LARGE SCALE GENOMIC DNA]</scope>
    <source>
        <strain evidence="12 13">NPDC019583</strain>
    </source>
</reference>
<evidence type="ECO:0000256" key="5">
    <source>
        <dbReference type="ARBA" id="ARBA00022741"/>
    </source>
</evidence>
<proteinExistence type="inferred from homology"/>
<dbReference type="NCBIfam" id="TIGR01007">
    <property type="entry name" value="eps_fam"/>
    <property type="match status" value="1"/>
</dbReference>
<evidence type="ECO:0000259" key="11">
    <source>
        <dbReference type="Pfam" id="PF02706"/>
    </source>
</evidence>
<evidence type="ECO:0000256" key="4">
    <source>
        <dbReference type="ARBA" id="ARBA00022692"/>
    </source>
</evidence>
<keyword evidence="4 10" id="KW-0812">Transmembrane</keyword>
<dbReference type="Gene3D" id="3.40.50.300">
    <property type="entry name" value="P-loop containing nucleotide triphosphate hydrolases"/>
    <property type="match status" value="1"/>
</dbReference>
<evidence type="ECO:0000313" key="12">
    <source>
        <dbReference type="EMBL" id="MEU2269012.1"/>
    </source>
</evidence>
<keyword evidence="12" id="KW-0808">Transferase</keyword>
<dbReference type="InterPro" id="IPR027417">
    <property type="entry name" value="P-loop_NTPase"/>
</dbReference>
<dbReference type="EC" id="2.7.10.2" evidence="12"/>
<feature type="transmembrane region" description="Helical" evidence="10">
    <location>
        <begin position="16"/>
        <end position="35"/>
    </location>
</feature>
<dbReference type="InterPro" id="IPR050445">
    <property type="entry name" value="Bact_polysacc_biosynth/exp"/>
</dbReference>
<keyword evidence="7 10" id="KW-1133">Transmembrane helix</keyword>